<gene>
    <name evidence="2" type="ORF">Pla22_14540</name>
</gene>
<dbReference type="AlphaFoldDB" id="A0A5C5WUQ0"/>
<keyword evidence="3" id="KW-1185">Reference proteome</keyword>
<proteinExistence type="predicted"/>
<feature type="region of interest" description="Disordered" evidence="1">
    <location>
        <begin position="1"/>
        <end position="24"/>
    </location>
</feature>
<protein>
    <recommendedName>
        <fullName evidence="4">DUF883 domain-containing protein</fullName>
    </recommendedName>
</protein>
<evidence type="ECO:0008006" key="4">
    <source>
        <dbReference type="Google" id="ProtNLM"/>
    </source>
</evidence>
<organism evidence="2 3">
    <name type="scientific">Rubripirellula amarantea</name>
    <dbReference type="NCBI Taxonomy" id="2527999"/>
    <lineage>
        <taxon>Bacteria</taxon>
        <taxon>Pseudomonadati</taxon>
        <taxon>Planctomycetota</taxon>
        <taxon>Planctomycetia</taxon>
        <taxon>Pirellulales</taxon>
        <taxon>Pirellulaceae</taxon>
        <taxon>Rubripirellula</taxon>
    </lineage>
</organism>
<dbReference type="EMBL" id="SJPI01000001">
    <property type="protein sequence ID" value="TWT53821.1"/>
    <property type="molecule type" value="Genomic_DNA"/>
</dbReference>
<dbReference type="RefSeq" id="WP_146513968.1">
    <property type="nucleotide sequence ID" value="NZ_SJPI01000001.1"/>
</dbReference>
<name>A0A5C5WUQ0_9BACT</name>
<evidence type="ECO:0000313" key="3">
    <source>
        <dbReference type="Proteomes" id="UP000316598"/>
    </source>
</evidence>
<sequence>MIAPAPQRSIDDQVNSGRGQVQRDHSLAIEAQQRSLSNRFVQFVESKPEIAVATAFATGLALGWLVKRREW</sequence>
<dbReference type="Proteomes" id="UP000316598">
    <property type="component" value="Unassembled WGS sequence"/>
</dbReference>
<evidence type="ECO:0000256" key="1">
    <source>
        <dbReference type="SAM" id="MobiDB-lite"/>
    </source>
</evidence>
<comment type="caution">
    <text evidence="2">The sequence shown here is derived from an EMBL/GenBank/DDBJ whole genome shotgun (WGS) entry which is preliminary data.</text>
</comment>
<accession>A0A5C5WUQ0</accession>
<reference evidence="2 3" key="1">
    <citation type="submission" date="2019-02" db="EMBL/GenBank/DDBJ databases">
        <title>Deep-cultivation of Planctomycetes and their phenomic and genomic characterization uncovers novel biology.</title>
        <authorList>
            <person name="Wiegand S."/>
            <person name="Jogler M."/>
            <person name="Boedeker C."/>
            <person name="Pinto D."/>
            <person name="Vollmers J."/>
            <person name="Rivas-Marin E."/>
            <person name="Kohn T."/>
            <person name="Peeters S.H."/>
            <person name="Heuer A."/>
            <person name="Rast P."/>
            <person name="Oberbeckmann S."/>
            <person name="Bunk B."/>
            <person name="Jeske O."/>
            <person name="Meyerdierks A."/>
            <person name="Storesund J.E."/>
            <person name="Kallscheuer N."/>
            <person name="Luecker S."/>
            <person name="Lage O.M."/>
            <person name="Pohl T."/>
            <person name="Merkel B.J."/>
            <person name="Hornburger P."/>
            <person name="Mueller R.-W."/>
            <person name="Bruemmer F."/>
            <person name="Labrenz M."/>
            <person name="Spormann A.M."/>
            <person name="Op Den Camp H."/>
            <person name="Overmann J."/>
            <person name="Amann R."/>
            <person name="Jetten M.S.M."/>
            <person name="Mascher T."/>
            <person name="Medema M.H."/>
            <person name="Devos D.P."/>
            <person name="Kaster A.-K."/>
            <person name="Ovreas L."/>
            <person name="Rohde M."/>
            <person name="Galperin M.Y."/>
            <person name="Jogler C."/>
        </authorList>
    </citation>
    <scope>NUCLEOTIDE SEQUENCE [LARGE SCALE GENOMIC DNA]</scope>
    <source>
        <strain evidence="2 3">Pla22</strain>
    </source>
</reference>
<evidence type="ECO:0000313" key="2">
    <source>
        <dbReference type="EMBL" id="TWT53821.1"/>
    </source>
</evidence>